<reference evidence="3 4" key="2">
    <citation type="submission" date="2016-08" db="EMBL/GenBank/DDBJ databases">
        <title>Pervasive Adenine N6-methylation of Active Genes in Fungi.</title>
        <authorList>
            <consortium name="DOE Joint Genome Institute"/>
            <person name="Mondo S.J."/>
            <person name="Dannebaum R.O."/>
            <person name="Kuo R.C."/>
            <person name="Labutti K."/>
            <person name="Haridas S."/>
            <person name="Kuo A."/>
            <person name="Salamov A."/>
            <person name="Ahrendt S.R."/>
            <person name="Lipzen A."/>
            <person name="Sullivan W."/>
            <person name="Andreopoulos W.B."/>
            <person name="Clum A."/>
            <person name="Lindquist E."/>
            <person name="Daum C."/>
            <person name="Ramamoorthy G.K."/>
            <person name="Gryganskyi A."/>
            <person name="Culley D."/>
            <person name="Magnuson J.K."/>
            <person name="James T.Y."/>
            <person name="O'Malley M.A."/>
            <person name="Stajich J.E."/>
            <person name="Spatafora J.W."/>
            <person name="Visel A."/>
            <person name="Grigoriev I.V."/>
        </authorList>
    </citation>
    <scope>NUCLEOTIDE SEQUENCE [LARGE SCALE GENOMIC DNA]</scope>
    <source>
        <strain evidence="3 4">S4</strain>
    </source>
</reference>
<dbReference type="AlphaFoldDB" id="A0A1Y1WT69"/>
<dbReference type="InterPro" id="IPR011992">
    <property type="entry name" value="EF-hand-dom_pair"/>
</dbReference>
<feature type="domain" description="EH" evidence="2">
    <location>
        <begin position="325"/>
        <end position="402"/>
    </location>
</feature>
<proteinExistence type="predicted"/>
<dbReference type="EMBL" id="MCFG01000287">
    <property type="protein sequence ID" value="ORX76642.1"/>
    <property type="molecule type" value="Genomic_DNA"/>
</dbReference>
<dbReference type="SUPFAM" id="SSF47473">
    <property type="entry name" value="EF-hand"/>
    <property type="match status" value="1"/>
</dbReference>
<dbReference type="CDD" id="cd00052">
    <property type="entry name" value="EH"/>
    <property type="match status" value="1"/>
</dbReference>
<dbReference type="Gene3D" id="1.10.238.10">
    <property type="entry name" value="EF-hand"/>
    <property type="match status" value="1"/>
</dbReference>
<feature type="compositionally biased region" description="Low complexity" evidence="1">
    <location>
        <begin position="104"/>
        <end position="135"/>
    </location>
</feature>
<dbReference type="GO" id="GO:0006897">
    <property type="term" value="P:endocytosis"/>
    <property type="evidence" value="ECO:0007669"/>
    <property type="project" value="TreeGrafter"/>
</dbReference>
<evidence type="ECO:0000256" key="1">
    <source>
        <dbReference type="SAM" id="MobiDB-lite"/>
    </source>
</evidence>
<dbReference type="PANTHER" id="PTHR11216">
    <property type="entry name" value="EH DOMAIN"/>
    <property type="match status" value="1"/>
</dbReference>
<accession>A0A1Y1WT69</accession>
<dbReference type="Proteomes" id="UP000193944">
    <property type="component" value="Unassembled WGS sequence"/>
</dbReference>
<comment type="caution">
    <text evidence="3">The sequence shown here is derived from an EMBL/GenBank/DDBJ whole genome shotgun (WGS) entry which is preliminary data.</text>
</comment>
<evidence type="ECO:0000313" key="4">
    <source>
        <dbReference type="Proteomes" id="UP000193944"/>
    </source>
</evidence>
<name>A0A1Y1WT69_9FUNG</name>
<gene>
    <name evidence="3" type="ORF">BCR32DRAFT_329276</name>
</gene>
<dbReference type="PROSITE" id="PS50031">
    <property type="entry name" value="EH"/>
    <property type="match status" value="1"/>
</dbReference>
<organism evidence="3 4">
    <name type="scientific">Anaeromyces robustus</name>
    <dbReference type="NCBI Taxonomy" id="1754192"/>
    <lineage>
        <taxon>Eukaryota</taxon>
        <taxon>Fungi</taxon>
        <taxon>Fungi incertae sedis</taxon>
        <taxon>Chytridiomycota</taxon>
        <taxon>Chytridiomycota incertae sedis</taxon>
        <taxon>Neocallimastigomycetes</taxon>
        <taxon>Neocallimastigales</taxon>
        <taxon>Neocallimastigaceae</taxon>
        <taxon>Anaeromyces</taxon>
    </lineage>
</organism>
<dbReference type="Pfam" id="PF12763">
    <property type="entry name" value="EH"/>
    <property type="match status" value="1"/>
</dbReference>
<dbReference type="STRING" id="1754192.A0A1Y1WT69"/>
<keyword evidence="4" id="KW-1185">Reference proteome</keyword>
<dbReference type="PANTHER" id="PTHR11216:SF174">
    <property type="entry name" value="GH06923P"/>
    <property type="match status" value="1"/>
</dbReference>
<dbReference type="GO" id="GO:0005886">
    <property type="term" value="C:plasma membrane"/>
    <property type="evidence" value="ECO:0007669"/>
    <property type="project" value="TreeGrafter"/>
</dbReference>
<feature type="compositionally biased region" description="Polar residues" evidence="1">
    <location>
        <begin position="152"/>
        <end position="161"/>
    </location>
</feature>
<feature type="region of interest" description="Disordered" evidence="1">
    <location>
        <begin position="79"/>
        <end position="275"/>
    </location>
</feature>
<feature type="compositionally biased region" description="Low complexity" evidence="1">
    <location>
        <begin position="213"/>
        <end position="224"/>
    </location>
</feature>
<reference evidence="3 4" key="1">
    <citation type="submission" date="2016-08" db="EMBL/GenBank/DDBJ databases">
        <title>A Parts List for Fungal Cellulosomes Revealed by Comparative Genomics.</title>
        <authorList>
            <consortium name="DOE Joint Genome Institute"/>
            <person name="Haitjema C.H."/>
            <person name="Gilmore S.P."/>
            <person name="Henske J.K."/>
            <person name="Solomon K.V."/>
            <person name="De Groot R."/>
            <person name="Kuo A."/>
            <person name="Mondo S.J."/>
            <person name="Salamov A.A."/>
            <person name="Labutti K."/>
            <person name="Zhao Z."/>
            <person name="Chiniquy J."/>
            <person name="Barry K."/>
            <person name="Brewer H.M."/>
            <person name="Purvine S.O."/>
            <person name="Wright A.T."/>
            <person name="Boxma B."/>
            <person name="Van Alen T."/>
            <person name="Hackstein J.H."/>
            <person name="Baker S.E."/>
            <person name="Grigoriev I.V."/>
            <person name="O'Malley M.A."/>
        </authorList>
    </citation>
    <scope>NUCLEOTIDE SEQUENCE [LARGE SCALE GENOMIC DNA]</scope>
    <source>
        <strain evidence="3 4">S4</strain>
    </source>
</reference>
<dbReference type="InterPro" id="IPR000261">
    <property type="entry name" value="EH_dom"/>
</dbReference>
<dbReference type="SMART" id="SM00027">
    <property type="entry name" value="EH"/>
    <property type="match status" value="1"/>
</dbReference>
<protein>
    <recommendedName>
        <fullName evidence="2">EH domain-containing protein</fullName>
    </recommendedName>
</protein>
<dbReference type="GO" id="GO:0005737">
    <property type="term" value="C:cytoplasm"/>
    <property type="evidence" value="ECO:0007669"/>
    <property type="project" value="TreeGrafter"/>
</dbReference>
<feature type="compositionally biased region" description="Polar residues" evidence="1">
    <location>
        <begin position="79"/>
        <end position="103"/>
    </location>
</feature>
<evidence type="ECO:0000313" key="3">
    <source>
        <dbReference type="EMBL" id="ORX76642.1"/>
    </source>
</evidence>
<sequence length="402" mass="43674">MQALNNLNAKDVARVSSFVTKHPSIAKKGLQAAAYASGDKEMAKKIGQTNTKDIANTASKINKGANFVVENQDTINDINNKMDKYNQNGNNINGGTSPKNKFVNSSAISNSNNSYSPQHSKSMHSTSSSISNPSSGTTKISAPPPLPGRINSGDSHNVQRVNSTSSTTASSITSRSINNNSVVPNTTKFNKPPPPPVPRHRPDLDKMTEVINSSASNSSSSPTSRGVAAPPPLPNRPSSKLKRSGSDSKLFNDNNMVISPTSVTSPIGRNKTISRGNTIPIAYQKSPETRSPLSHNYNTIQTQSFNNDCVREIQQIFNMTIPQDNISRYSNVFIQVAENNVITDSTVKTLWLQSGISKSILAKIWTFVNRKLDGLLEKSEFIVGMYLIDQYLNGYSIDSYFA</sequence>
<dbReference type="OrthoDB" id="1716625at2759"/>
<evidence type="ECO:0000259" key="2">
    <source>
        <dbReference type="PROSITE" id="PS50031"/>
    </source>
</evidence>
<feature type="compositionally biased region" description="Low complexity" evidence="1">
    <location>
        <begin position="162"/>
        <end position="190"/>
    </location>
</feature>
<feature type="compositionally biased region" description="Polar residues" evidence="1">
    <location>
        <begin position="247"/>
        <end position="275"/>
    </location>
</feature>
<dbReference type="GO" id="GO:0016197">
    <property type="term" value="P:endosomal transport"/>
    <property type="evidence" value="ECO:0007669"/>
    <property type="project" value="TreeGrafter"/>
</dbReference>